<dbReference type="Pfam" id="PF17132">
    <property type="entry name" value="Glyco_hydro_106"/>
    <property type="match status" value="2"/>
</dbReference>
<evidence type="ECO:0000256" key="1">
    <source>
        <dbReference type="SAM" id="SignalP"/>
    </source>
</evidence>
<proteinExistence type="predicted"/>
<dbReference type="InterPro" id="IPR008979">
    <property type="entry name" value="Galactose-bd-like_sf"/>
</dbReference>
<accession>A0ABT0DZ95</accession>
<dbReference type="RefSeq" id="WP_247232680.1">
    <property type="nucleotide sequence ID" value="NZ_JALKHS010000009.1"/>
</dbReference>
<dbReference type="EMBL" id="JALKHS010000009">
    <property type="protein sequence ID" value="MCK0532433.1"/>
    <property type="molecule type" value="Genomic_DNA"/>
</dbReference>
<dbReference type="PANTHER" id="PTHR36848:SF2">
    <property type="entry name" value="SECRETED PROTEIN"/>
    <property type="match status" value="1"/>
</dbReference>
<dbReference type="NCBIfam" id="NF045579">
    <property type="entry name" value="rhamnoside_JR"/>
    <property type="match status" value="1"/>
</dbReference>
<reference evidence="2 3" key="1">
    <citation type="submission" date="2022-04" db="EMBL/GenBank/DDBJ databases">
        <authorList>
            <person name="Huq M.A."/>
        </authorList>
    </citation>
    <scope>NUCLEOTIDE SEQUENCE [LARGE SCALE GENOMIC DNA]</scope>
    <source>
        <strain evidence="2 3">MAH-33</strain>
    </source>
</reference>
<feature type="chain" id="PRO_5045759051" description="Alpha-L-rhamnosidase" evidence="1">
    <location>
        <begin position="26"/>
        <end position="955"/>
    </location>
</feature>
<evidence type="ECO:0000313" key="2">
    <source>
        <dbReference type="EMBL" id="MCK0532433.1"/>
    </source>
</evidence>
<sequence>MFANRVTAKLLAATAMAFSVWNVQASAESLSEAFKSPPMEAKPRLRWWWPGDAVTDVELRREVQLMAQMGFGGAEVQSFSPNFVKLTPEERAVVNDYAEPSFVAHLRAAADAAKSAGLSLDYTLGSAWPSGGGEAIPPEKAFTELAMARTMVIGGTSGPIKVEQPKRTKRLGALNFFDPRTKDPKYADWGKRMDARARTVAVVAMKGSAPDLKKRGGMNGMTISPWSDVLTSGTLDPASRIVLTDKLREDGTLDWSPPPGDWQVFVFRQFASDVGVLGSAGRGPQLILDHTDPTAFAAHAARVGDPLGKNPPGMRSTFVDSLELMQDIQWGPKLLEEFKKRRGYDLTPYLPFVVQPGWMQAWDEHYSLPYFDAAKSDIAERVRADYRHTVSDMIIAGFIEPFVAWNHAHGLKAKFQAHGGAFDTIRGYGLADIPETEDLVHSGDPLFMRLARSAANLYGRRIVSAESLVWPDRAYSVTPTEMRRRTDLIIAGGVNSMILHGMNYRFHAEDWPGWHAFQPSPFSLGFSGPLNETNPVWPAMRPLAAYMGRLQAVMQAGEPVVPVAWFYGRYGYYIGIEDDGAGKQAGEKAFLAAGYDFDRINPDSIAQARVEGRRLISKGGHAYGVLVLPPIDGIRADTMEAIAGFAKAGLPVFFTDHAPRRDEGLAEAKKRDARVKKAVAGAMKAGAKIVPAAELPAAIRAAGVAGNLRFDGDASDLVFVQRLVDGQTVTFVHNRSDSARNVTLSLPGVGGVTRWNAMDGSVRPVSASATADMTRLPLSLASGESALLVLDPKARPQTLAAPALIGSATLPAEGWALSVSGHVARKPYAHDFGEVALQDWSKVPQLAGFSGEANYSRSITVDPSWFKQGTRVSLDLGQVYDMATVTINGRTLPPVIAAPFRLDVTDALRPGANMLKVTVANVPQNGMIDPSNPAFKKLKPVAAGWVGAGRLEASR</sequence>
<gene>
    <name evidence="2" type="ORF">MU848_12660</name>
</gene>
<keyword evidence="1" id="KW-0732">Signal</keyword>
<evidence type="ECO:0000313" key="3">
    <source>
        <dbReference type="Proteomes" id="UP001203512"/>
    </source>
</evidence>
<name>A0ABT0DZ95_9SPHN</name>
<dbReference type="InterPro" id="IPR053161">
    <property type="entry name" value="Ulvan_degrading_GH"/>
</dbReference>
<dbReference type="SUPFAM" id="SSF49785">
    <property type="entry name" value="Galactose-binding domain-like"/>
    <property type="match status" value="1"/>
</dbReference>
<organism evidence="2 3">
    <name type="scientific">Sphingobium agri</name>
    <dbReference type="NCBI Taxonomy" id="2933566"/>
    <lineage>
        <taxon>Bacteria</taxon>
        <taxon>Pseudomonadati</taxon>
        <taxon>Pseudomonadota</taxon>
        <taxon>Alphaproteobacteria</taxon>
        <taxon>Sphingomonadales</taxon>
        <taxon>Sphingomonadaceae</taxon>
        <taxon>Sphingobium</taxon>
    </lineage>
</organism>
<feature type="signal peptide" evidence="1">
    <location>
        <begin position="1"/>
        <end position="25"/>
    </location>
</feature>
<keyword evidence="3" id="KW-1185">Reference proteome</keyword>
<dbReference type="Proteomes" id="UP001203512">
    <property type="component" value="Unassembled WGS sequence"/>
</dbReference>
<dbReference type="Gene3D" id="2.60.120.260">
    <property type="entry name" value="Galactose-binding domain-like"/>
    <property type="match status" value="1"/>
</dbReference>
<comment type="caution">
    <text evidence="2">The sequence shown here is derived from an EMBL/GenBank/DDBJ whole genome shotgun (WGS) entry which is preliminary data.</text>
</comment>
<protein>
    <recommendedName>
        <fullName evidence="4">Alpha-L-rhamnosidase</fullName>
    </recommendedName>
</protein>
<dbReference type="PANTHER" id="PTHR36848">
    <property type="entry name" value="DNA-BINDING PROTEIN (PUTATIVE SECRETED PROTEIN)-RELATED"/>
    <property type="match status" value="1"/>
</dbReference>
<evidence type="ECO:0008006" key="4">
    <source>
        <dbReference type="Google" id="ProtNLM"/>
    </source>
</evidence>